<evidence type="ECO:0000313" key="8">
    <source>
        <dbReference type="Proteomes" id="UP001153709"/>
    </source>
</evidence>
<comment type="subcellular location">
    <subcellularLocation>
        <location evidence="1">Nucleus</location>
    </subcellularLocation>
</comment>
<evidence type="ECO:0000313" key="7">
    <source>
        <dbReference type="EMBL" id="CAG9830014.1"/>
    </source>
</evidence>
<dbReference type="AlphaFoldDB" id="A0A9N9STB3"/>
<keyword evidence="5" id="KW-0539">Nucleus</keyword>
<evidence type="ECO:0000256" key="1">
    <source>
        <dbReference type="ARBA" id="ARBA00004123"/>
    </source>
</evidence>
<reference evidence="7" key="1">
    <citation type="submission" date="2022-01" db="EMBL/GenBank/DDBJ databases">
        <authorList>
            <person name="King R."/>
        </authorList>
    </citation>
    <scope>NUCLEOTIDE SEQUENCE</scope>
</reference>
<proteinExistence type="inferred from homology"/>
<keyword evidence="4" id="KW-0508">mRNA splicing</keyword>
<keyword evidence="8" id="KW-1185">Reference proteome</keyword>
<keyword evidence="3" id="KW-0507">mRNA processing</keyword>
<name>A0A9N9STB3_DIABA</name>
<dbReference type="GO" id="GO:0000481">
    <property type="term" value="P:maturation of 5S rRNA"/>
    <property type="evidence" value="ECO:0007669"/>
    <property type="project" value="TreeGrafter"/>
</dbReference>
<feature type="compositionally biased region" description="Polar residues" evidence="6">
    <location>
        <begin position="102"/>
        <end position="115"/>
    </location>
</feature>
<evidence type="ECO:0000256" key="2">
    <source>
        <dbReference type="ARBA" id="ARBA00006076"/>
    </source>
</evidence>
<feature type="region of interest" description="Disordered" evidence="6">
    <location>
        <begin position="622"/>
        <end position="663"/>
    </location>
</feature>
<dbReference type="PANTHER" id="PTHR14152">
    <property type="entry name" value="SQUAMOUS CELL CARCINOMA ANTIGEN RECOGNISED BY CYTOTOXIC T LYMPHOCYTES"/>
    <property type="match status" value="1"/>
</dbReference>
<feature type="region of interest" description="Disordered" evidence="6">
    <location>
        <begin position="1"/>
        <end position="154"/>
    </location>
</feature>
<feature type="compositionally biased region" description="Polar residues" evidence="6">
    <location>
        <begin position="573"/>
        <end position="587"/>
    </location>
</feature>
<sequence>MGSSSKKYKEKEGRKRRHDDSTEYDTPKEKRHKHKKHHHKEKRRDKSSKYYEEGSKSRYHDSSEKSSSKKNYQSDDSDVIEIIEDASPPRVPEPAPKKTSHPEPTSHSSGNQHVESLSIEETNKLRAKLGLKPLDVGTSSSNSNNAKSSKDKELLKDDLGEFYHKPAENLVEKAQQDKIRAKLQEIREKRQMHNKLSSVKTLAESDSEDDLSSWVQKSRHIESAKKEAEKRAKMLEELDAQFGISDFVESENKAKMKNKYSEQDLRGLTVQHDVDNFVEEKTVILTLKDKGVLDEEDDVLENVNMIDDERYKKNIENKKKTTVYNPYEDPEFDELGNYREKSLLSKYDEEIDGAKKDTFKIGYDNAVERKLQAVQSVKAKLAQKKLESLDSTQLKIASDYYNEEELAKFKKPKKKVRKIRTKGKLISTDEIKPDNAGIEAIGSRRPKVKHENEYDIDDVPLTDIPTDIKIEDDKDDILEKALHKARRIKQKENIVADIIKTEIKTEQEEENLDGSNIILNATAEFCRTLGDIPTYGKSGNREETEDAMEFDKDSENEQPDSDDDCKIVEDGTGWNSVDPSNQGMSSTQIGVQDVQILGEEPDVSTGVGAALKLAMSKGYLDKEQKNRPSNSRLAHLQAKNYSIEDKSYGDDGDRQSRRERYAGPITEFKEKDSFKPNVKLEYIDDEGHILNSKEAFRYLSHKFHGKGPGKNKVEKRIQKSVQEQLMKKMSSTDTPLGTLNMLQAKQKETQSAYVVLSGNKQSQSTSLSKTRR</sequence>
<dbReference type="InterPro" id="IPR045347">
    <property type="entry name" value="HIND"/>
</dbReference>
<feature type="compositionally biased region" description="Basic and acidic residues" evidence="6">
    <location>
        <begin position="7"/>
        <end position="28"/>
    </location>
</feature>
<dbReference type="Proteomes" id="UP001153709">
    <property type="component" value="Chromosome 2"/>
</dbReference>
<dbReference type="OrthoDB" id="5583at2759"/>
<dbReference type="Pfam" id="PF19252">
    <property type="entry name" value="HIND"/>
    <property type="match status" value="1"/>
</dbReference>
<evidence type="ECO:0000256" key="5">
    <source>
        <dbReference type="ARBA" id="ARBA00023242"/>
    </source>
</evidence>
<dbReference type="Pfam" id="PF03343">
    <property type="entry name" value="SART-1"/>
    <property type="match status" value="1"/>
</dbReference>
<feature type="compositionally biased region" description="Basic residues" evidence="6">
    <location>
        <begin position="29"/>
        <end position="46"/>
    </location>
</feature>
<feature type="compositionally biased region" description="Basic and acidic residues" evidence="6">
    <location>
        <begin position="47"/>
        <end position="67"/>
    </location>
</feature>
<evidence type="ECO:0000256" key="3">
    <source>
        <dbReference type="ARBA" id="ARBA00022664"/>
    </source>
</evidence>
<gene>
    <name evidence="7" type="ORF">DIABBA_LOCUS3755</name>
</gene>
<dbReference type="PANTHER" id="PTHR14152:SF5">
    <property type="entry name" value="U4_U6.U5 TRI-SNRNP-ASSOCIATED PROTEIN 1"/>
    <property type="match status" value="1"/>
</dbReference>
<dbReference type="EMBL" id="OU898277">
    <property type="protein sequence ID" value="CAG9830014.1"/>
    <property type="molecule type" value="Genomic_DNA"/>
</dbReference>
<dbReference type="GO" id="GO:0045292">
    <property type="term" value="P:mRNA cis splicing, via spliceosome"/>
    <property type="evidence" value="ECO:0007669"/>
    <property type="project" value="TreeGrafter"/>
</dbReference>
<evidence type="ECO:0000256" key="6">
    <source>
        <dbReference type="SAM" id="MobiDB-lite"/>
    </source>
</evidence>
<feature type="region of interest" description="Disordered" evidence="6">
    <location>
        <begin position="191"/>
        <end position="220"/>
    </location>
</feature>
<accession>A0A9N9STB3</accession>
<protein>
    <recommendedName>
        <fullName evidence="9">U4/U6.U5 tri-snRNP-associated protein 1</fullName>
    </recommendedName>
</protein>
<feature type="region of interest" description="Disordered" evidence="6">
    <location>
        <begin position="534"/>
        <end position="587"/>
    </location>
</feature>
<dbReference type="InterPro" id="IPR005011">
    <property type="entry name" value="SNU66/SART1"/>
</dbReference>
<evidence type="ECO:0000256" key="4">
    <source>
        <dbReference type="ARBA" id="ARBA00023187"/>
    </source>
</evidence>
<dbReference type="GO" id="GO:0046540">
    <property type="term" value="C:U4/U6 x U5 tri-snRNP complex"/>
    <property type="evidence" value="ECO:0007669"/>
    <property type="project" value="InterPro"/>
</dbReference>
<organism evidence="7 8">
    <name type="scientific">Diabrotica balteata</name>
    <name type="common">Banded cucumber beetle</name>
    <dbReference type="NCBI Taxonomy" id="107213"/>
    <lineage>
        <taxon>Eukaryota</taxon>
        <taxon>Metazoa</taxon>
        <taxon>Ecdysozoa</taxon>
        <taxon>Arthropoda</taxon>
        <taxon>Hexapoda</taxon>
        <taxon>Insecta</taxon>
        <taxon>Pterygota</taxon>
        <taxon>Neoptera</taxon>
        <taxon>Endopterygota</taxon>
        <taxon>Coleoptera</taxon>
        <taxon>Polyphaga</taxon>
        <taxon>Cucujiformia</taxon>
        <taxon>Chrysomeloidea</taxon>
        <taxon>Chrysomelidae</taxon>
        <taxon>Galerucinae</taxon>
        <taxon>Diabroticina</taxon>
        <taxon>Diabroticites</taxon>
        <taxon>Diabrotica</taxon>
    </lineage>
</organism>
<comment type="similarity">
    <text evidence="2">Belongs to the SNU66/SART1 family.</text>
</comment>
<evidence type="ECO:0008006" key="9">
    <source>
        <dbReference type="Google" id="ProtNLM"/>
    </source>
</evidence>
<feature type="compositionally biased region" description="Acidic residues" evidence="6">
    <location>
        <begin position="75"/>
        <end position="84"/>
    </location>
</feature>
<feature type="compositionally biased region" description="Basic and acidic residues" evidence="6">
    <location>
        <begin position="642"/>
        <end position="663"/>
    </location>
</feature>